<accession>A0ABU3B5F6</accession>
<protein>
    <submittedName>
        <fullName evidence="10">CusA/CzcA family heavy metal efflux RND transporter</fullName>
    </submittedName>
</protein>
<name>A0ABU3B5F6_9GAMM</name>
<dbReference type="InterPro" id="IPR004763">
    <property type="entry name" value="CusA-like"/>
</dbReference>
<feature type="transmembrane region" description="Helical" evidence="9">
    <location>
        <begin position="562"/>
        <end position="581"/>
    </location>
</feature>
<comment type="caution">
    <text evidence="10">The sequence shown here is derived from an EMBL/GenBank/DDBJ whole genome shotgun (WGS) entry which is preliminary data.</text>
</comment>
<evidence type="ECO:0000256" key="5">
    <source>
        <dbReference type="ARBA" id="ARBA00022692"/>
    </source>
</evidence>
<dbReference type="Proteomes" id="UP001259982">
    <property type="component" value="Unassembled WGS sequence"/>
</dbReference>
<keyword evidence="4" id="KW-1003">Cell membrane</keyword>
<dbReference type="Gene3D" id="1.20.1640.10">
    <property type="entry name" value="Multidrug efflux transporter AcrB transmembrane domain"/>
    <property type="match status" value="2"/>
</dbReference>
<evidence type="ECO:0000256" key="6">
    <source>
        <dbReference type="ARBA" id="ARBA00022989"/>
    </source>
</evidence>
<keyword evidence="7 9" id="KW-0472">Membrane</keyword>
<evidence type="ECO:0000313" key="10">
    <source>
        <dbReference type="EMBL" id="MDT0617459.1"/>
    </source>
</evidence>
<feature type="region of interest" description="Disordered" evidence="8">
    <location>
        <begin position="1"/>
        <end position="22"/>
    </location>
</feature>
<feature type="transmembrane region" description="Helical" evidence="9">
    <location>
        <begin position="1013"/>
        <end position="1030"/>
    </location>
</feature>
<keyword evidence="3" id="KW-0813">Transport</keyword>
<evidence type="ECO:0000256" key="1">
    <source>
        <dbReference type="ARBA" id="ARBA00004651"/>
    </source>
</evidence>
<dbReference type="Gene3D" id="3.30.2090.10">
    <property type="entry name" value="Multidrug efflux transporter AcrB TolC docking domain, DN and DC subdomains"/>
    <property type="match status" value="2"/>
</dbReference>
<evidence type="ECO:0000256" key="4">
    <source>
        <dbReference type="ARBA" id="ARBA00022475"/>
    </source>
</evidence>
<dbReference type="PRINTS" id="PR00702">
    <property type="entry name" value="ACRIFLAVINRP"/>
</dbReference>
<evidence type="ECO:0000313" key="11">
    <source>
        <dbReference type="Proteomes" id="UP001259982"/>
    </source>
</evidence>
<dbReference type="Gene3D" id="3.30.70.1440">
    <property type="entry name" value="Multidrug efflux transporter AcrB pore domain"/>
    <property type="match status" value="1"/>
</dbReference>
<dbReference type="Gene3D" id="3.30.70.1320">
    <property type="entry name" value="Multidrug efflux transporter AcrB pore domain like"/>
    <property type="match status" value="1"/>
</dbReference>
<feature type="transmembrane region" description="Helical" evidence="9">
    <location>
        <begin position="904"/>
        <end position="922"/>
    </location>
</feature>
<dbReference type="Gene3D" id="3.30.70.1430">
    <property type="entry name" value="Multidrug efflux transporter AcrB pore domain"/>
    <property type="match status" value="2"/>
</dbReference>
<dbReference type="PANTHER" id="PTHR32063">
    <property type="match status" value="1"/>
</dbReference>
<feature type="transmembrane region" description="Helical" evidence="9">
    <location>
        <begin position="417"/>
        <end position="439"/>
    </location>
</feature>
<evidence type="ECO:0000256" key="8">
    <source>
        <dbReference type="SAM" id="MobiDB-lite"/>
    </source>
</evidence>
<feature type="transmembrane region" description="Helical" evidence="9">
    <location>
        <begin position="366"/>
        <end position="386"/>
    </location>
</feature>
<dbReference type="Pfam" id="PF00873">
    <property type="entry name" value="ACR_tran"/>
    <property type="match status" value="1"/>
</dbReference>
<sequence>MVDHTHNHASETSTPDAGGHGHGDYRRGPLAGLIAFSARNWLLTLMVVAAATFWGYRSLVGAPLDAIPDLSDVQVIVFTDWPGRSPDLVEDQITYPLTTTLLAAPGVEFVRGQSFMGLSFVYVIFEEGTDIYWARSRVLEYLNSATADLPDGVNPTLGPDATGVGWVYQYALVDKSGQHSLADLRSIQDFNLKYALESVDGVAEVASVGGYEKEYQINIDPNRLASYDIPLQKVIESVRRSNNDVGGRVLEVSGHEQFIRGRGYVKSTADLEKVVLGTNDNGVPIRVSDVANVSLGPALQRGSSELNGEGLTVGGIVVMRYGENALNVIERVKQRLDEAKKSLPDGVEVTPVYDRSSLIERAIETLQHTLAEEMIIVSVVIIVFLLHLRSALVAIVTLPIAILLAFIPMYYQGLTANIMSLGGIAVAIGAMVDAAIVIIDNIHKRLAGWQDAGDDGPDAQKSRSAIIIEAMQEVGPSIFFSLLIIAVSFLPVFALTGTEGRLFKPLAWTKTYSMFFAALLSVTLIPALAVLVIRGKIHGEKSWLNRKLATGYAPVARWAVRLRWPVIGGAALMLISTVPVYQQLGSEFMPPLNEGSILYMPTALPGMSIAEAQQTLQTMDKQLMQFPEVKRVFGKAGRSTSATDPAPLSMMEINVMLEPKSEWREGMTWDKLIEEMDQKMRFPGMPNIWWMPIQTRTQMLATGIRSSLGIKVFGPDLGKIESTATAIEEALLADERTAPFTRSAFAERTTGGYFLDFDIDREAAARHGLNVGDVQDVIVAAMGGKVVSETVEGRERYNILVRYNRDYRSDLDALERTYVTTQTGAEIPISQVADAQFRTGPPMIRNEDGQLVGFVFVDVGDGLGIPDYVERAKQVVADSVDVPDGYRIAWAGQFKSFERAKARLQILVPLTLGLIFFMLFMHRASFTETLIVMLTIPFSLVGSIWLLWFLGYKLSVAVAVGMIAVAGLAVELGLLMMLYLDLAWRQRMAEGQLNSHADLREAIAAGAGQRIRPMLMTGLALFMGLIPLMLTSGTGADVMKRVAAPMLGGVGTALLMVLIVFPAIFAFWRGRRLPANTIK</sequence>
<keyword evidence="5 9" id="KW-0812">Transmembrane</keyword>
<dbReference type="InterPro" id="IPR001036">
    <property type="entry name" value="Acrflvin-R"/>
</dbReference>
<feature type="transmembrane region" description="Helical" evidence="9">
    <location>
        <begin position="474"/>
        <end position="494"/>
    </location>
</feature>
<keyword evidence="6 9" id="KW-1133">Transmembrane helix</keyword>
<dbReference type="NCBIfam" id="TIGR00914">
    <property type="entry name" value="2A0601"/>
    <property type="match status" value="1"/>
</dbReference>
<feature type="transmembrane region" description="Helical" evidence="9">
    <location>
        <begin position="956"/>
        <end position="980"/>
    </location>
</feature>
<evidence type="ECO:0000256" key="2">
    <source>
        <dbReference type="ARBA" id="ARBA00010942"/>
    </source>
</evidence>
<dbReference type="SUPFAM" id="SSF82693">
    <property type="entry name" value="Multidrug efflux transporter AcrB pore domain, PN1, PN2, PC1 and PC2 subdomains"/>
    <property type="match status" value="2"/>
</dbReference>
<dbReference type="SUPFAM" id="SSF82714">
    <property type="entry name" value="Multidrug efflux transporter AcrB TolC docking domain, DN and DC subdomains"/>
    <property type="match status" value="2"/>
</dbReference>
<proteinExistence type="inferred from homology"/>
<feature type="transmembrane region" description="Helical" evidence="9">
    <location>
        <begin position="929"/>
        <end position="950"/>
    </location>
</feature>
<dbReference type="RefSeq" id="WP_311657241.1">
    <property type="nucleotide sequence ID" value="NZ_JAVRHY010000002.1"/>
</dbReference>
<feature type="transmembrane region" description="Helical" evidence="9">
    <location>
        <begin position="391"/>
        <end position="411"/>
    </location>
</feature>
<gene>
    <name evidence="10" type="ORF">RM531_03160</name>
</gene>
<keyword evidence="11" id="KW-1185">Reference proteome</keyword>
<dbReference type="PANTHER" id="PTHR32063:SF19">
    <property type="entry name" value="CATION EFFLUX SYSTEM PROTEIN CUSA"/>
    <property type="match status" value="1"/>
</dbReference>
<organism evidence="10 11">
    <name type="scientific">Spectribacter acetivorans</name>
    <dbReference type="NCBI Taxonomy" id="3075603"/>
    <lineage>
        <taxon>Bacteria</taxon>
        <taxon>Pseudomonadati</taxon>
        <taxon>Pseudomonadota</taxon>
        <taxon>Gammaproteobacteria</taxon>
        <taxon>Salinisphaerales</taxon>
        <taxon>Salinisphaeraceae</taxon>
        <taxon>Spectribacter</taxon>
    </lineage>
</organism>
<feature type="transmembrane region" description="Helical" evidence="9">
    <location>
        <begin position="1042"/>
        <end position="1068"/>
    </location>
</feature>
<evidence type="ECO:0000256" key="9">
    <source>
        <dbReference type="SAM" id="Phobius"/>
    </source>
</evidence>
<comment type="subcellular location">
    <subcellularLocation>
        <location evidence="1">Cell membrane</location>
        <topology evidence="1">Multi-pass membrane protein</topology>
    </subcellularLocation>
</comment>
<evidence type="ECO:0000256" key="7">
    <source>
        <dbReference type="ARBA" id="ARBA00023136"/>
    </source>
</evidence>
<dbReference type="EMBL" id="JAVRHY010000002">
    <property type="protein sequence ID" value="MDT0617459.1"/>
    <property type="molecule type" value="Genomic_DNA"/>
</dbReference>
<feature type="transmembrane region" description="Helical" evidence="9">
    <location>
        <begin position="514"/>
        <end position="533"/>
    </location>
</feature>
<reference evidence="10 11" key="1">
    <citation type="submission" date="2023-09" db="EMBL/GenBank/DDBJ databases">
        <authorList>
            <person name="Rey-Velasco X."/>
        </authorList>
    </citation>
    <scope>NUCLEOTIDE SEQUENCE [LARGE SCALE GENOMIC DNA]</scope>
    <source>
        <strain evidence="10 11">P385</strain>
    </source>
</reference>
<comment type="similarity">
    <text evidence="2">Belongs to the resistance-nodulation-cell division (RND) (TC 2.A.6) family.</text>
</comment>
<dbReference type="InterPro" id="IPR027463">
    <property type="entry name" value="AcrB_DN_DC_subdom"/>
</dbReference>
<dbReference type="SUPFAM" id="SSF82866">
    <property type="entry name" value="Multidrug efflux transporter AcrB transmembrane domain"/>
    <property type="match status" value="2"/>
</dbReference>
<evidence type="ECO:0000256" key="3">
    <source>
        <dbReference type="ARBA" id="ARBA00022448"/>
    </source>
</evidence>